<dbReference type="PANTHER" id="PTHR22743">
    <property type="entry name" value="MEPRIN/TRAF-LIKE MATH FAMILY-C.ELEGANS"/>
    <property type="match status" value="1"/>
</dbReference>
<proteinExistence type="predicted"/>
<reference evidence="3" key="1">
    <citation type="submission" date="2010-08" db="EMBL/GenBank/DDBJ databases">
        <authorList>
            <consortium name="Caenorhabditis japonica Sequencing Consortium"/>
            <person name="Wilson R.K."/>
        </authorList>
    </citation>
    <scope>NUCLEOTIDE SEQUENCE [LARGE SCALE GENOMIC DNA]</scope>
    <source>
        <strain evidence="3">DF5081</strain>
    </source>
</reference>
<protein>
    <submittedName>
        <fullName evidence="2">BTB domain-containing protein</fullName>
    </submittedName>
</protein>
<evidence type="ECO:0000313" key="3">
    <source>
        <dbReference type="Proteomes" id="UP000005237"/>
    </source>
</evidence>
<dbReference type="InterPro" id="IPR000210">
    <property type="entry name" value="BTB/POZ_dom"/>
</dbReference>
<dbReference type="SUPFAM" id="SSF54695">
    <property type="entry name" value="POZ domain"/>
    <property type="match status" value="1"/>
</dbReference>
<dbReference type="Proteomes" id="UP000005237">
    <property type="component" value="Unassembled WGS sequence"/>
</dbReference>
<dbReference type="InterPro" id="IPR011333">
    <property type="entry name" value="SKP1/BTB/POZ_sf"/>
</dbReference>
<keyword evidence="3" id="KW-1185">Reference proteome</keyword>
<dbReference type="InterPro" id="IPR052664">
    <property type="entry name" value="BTB-MATH_domain_protein"/>
</dbReference>
<accession>A0A8R1HH86</accession>
<dbReference type="SMART" id="SM00225">
    <property type="entry name" value="BTB"/>
    <property type="match status" value="1"/>
</dbReference>
<dbReference type="Pfam" id="PF00651">
    <property type="entry name" value="BTB"/>
    <property type="match status" value="1"/>
</dbReference>
<sequence>MSLSVRKTTGDGEPTVSVYLDCRPVDDYLLDKEWSVIADVRVRILIRKNVETKEDKDVIFSCDKHWLYTFVLPVAEIAKLDVLAFHVVVGITKITNLYSAKFINFSHERPGETDLILKVDGNNFYVSKQLLCIQSPVFHAMFSGSFVECQMPEVVIRGVDFNSFHCFLQYIHMAPIRICHENICHLIELADRFLVKRLMVECEDFLIRDDAKHEKEIVELSSFYYRERVPYYRMLELMLSGKITTKSGFEAALPCEGTFEYDVCKVLNYWDEKPIKST</sequence>
<dbReference type="PANTHER" id="PTHR22743:SF171">
    <property type="entry name" value="BTB DOMAIN-CONTAINING PROTEIN"/>
    <property type="match status" value="1"/>
</dbReference>
<feature type="domain" description="BTB" evidence="1">
    <location>
        <begin position="113"/>
        <end position="180"/>
    </location>
</feature>
<evidence type="ECO:0000313" key="2">
    <source>
        <dbReference type="EnsemblMetazoa" id="CJA00367.1"/>
    </source>
</evidence>
<dbReference type="PROSITE" id="PS50097">
    <property type="entry name" value="BTB"/>
    <property type="match status" value="1"/>
</dbReference>
<reference evidence="2" key="2">
    <citation type="submission" date="2022-06" db="UniProtKB">
        <authorList>
            <consortium name="EnsemblMetazoa"/>
        </authorList>
    </citation>
    <scope>IDENTIFICATION</scope>
    <source>
        <strain evidence="2">DF5081</strain>
    </source>
</reference>
<dbReference type="EnsemblMetazoa" id="CJA00367.1">
    <property type="protein sequence ID" value="CJA00367.1"/>
    <property type="gene ID" value="WBGene00119571"/>
</dbReference>
<dbReference type="Gene3D" id="3.30.710.10">
    <property type="entry name" value="Potassium Channel Kv1.1, Chain A"/>
    <property type="match status" value="1"/>
</dbReference>
<name>A0A8R1HH86_CAEJA</name>
<dbReference type="CDD" id="cd18186">
    <property type="entry name" value="BTB_POZ_ZBTB_KLHL-like"/>
    <property type="match status" value="1"/>
</dbReference>
<evidence type="ECO:0000259" key="1">
    <source>
        <dbReference type="PROSITE" id="PS50097"/>
    </source>
</evidence>
<organism evidence="2 3">
    <name type="scientific">Caenorhabditis japonica</name>
    <dbReference type="NCBI Taxonomy" id="281687"/>
    <lineage>
        <taxon>Eukaryota</taxon>
        <taxon>Metazoa</taxon>
        <taxon>Ecdysozoa</taxon>
        <taxon>Nematoda</taxon>
        <taxon>Chromadorea</taxon>
        <taxon>Rhabditida</taxon>
        <taxon>Rhabditina</taxon>
        <taxon>Rhabditomorpha</taxon>
        <taxon>Rhabditoidea</taxon>
        <taxon>Rhabditidae</taxon>
        <taxon>Peloderinae</taxon>
        <taxon>Caenorhabditis</taxon>
    </lineage>
</organism>